<dbReference type="AlphaFoldDB" id="A0A2W1DJ61"/>
<protein>
    <submittedName>
        <fullName evidence="3">Uncharacterized protein</fullName>
    </submittedName>
</protein>
<reference evidence="5" key="4">
    <citation type="journal article" date="2022" name="Microb. Genom.">
        <title>A global pangenome for the wheat fungal pathogen Pyrenophora tritici-repentis and prediction of effector protein structural homology.</title>
        <authorList>
            <person name="Moolhuijzen P.M."/>
            <person name="See P.T."/>
            <person name="Shi G."/>
            <person name="Powell H.R."/>
            <person name="Cockram J."/>
            <person name="Jorgensen L.N."/>
            <person name="Benslimane H."/>
            <person name="Strelkov S.E."/>
            <person name="Turner J."/>
            <person name="Liu Z."/>
            <person name="Moffat C.S."/>
        </authorList>
    </citation>
    <scope>NUCLEOTIDE SEQUENCE [LARGE SCALE GENOMIC DNA]</scope>
</reference>
<comment type="caution">
    <text evidence="3">The sequence shown here is derived from an EMBL/GenBank/DDBJ whole genome shotgun (WGS) entry which is preliminary data.</text>
</comment>
<feature type="region of interest" description="Disordered" evidence="1">
    <location>
        <begin position="201"/>
        <end position="240"/>
    </location>
</feature>
<feature type="region of interest" description="Disordered" evidence="1">
    <location>
        <begin position="1"/>
        <end position="165"/>
    </location>
</feature>
<dbReference type="EMBL" id="NRDI02000018">
    <property type="protein sequence ID" value="KAI1510121.1"/>
    <property type="molecule type" value="Genomic_DNA"/>
</dbReference>
<keyword evidence="5" id="KW-1185">Reference proteome</keyword>
<feature type="compositionally biased region" description="Basic and acidic residues" evidence="1">
    <location>
        <begin position="11"/>
        <end position="21"/>
    </location>
</feature>
<name>A0A2W1DJ61_9PLEO</name>
<dbReference type="Proteomes" id="UP000249757">
    <property type="component" value="Unassembled WGS sequence"/>
</dbReference>
<accession>A0A2W1DJ61</accession>
<evidence type="ECO:0000313" key="3">
    <source>
        <dbReference type="EMBL" id="KAI1510121.1"/>
    </source>
</evidence>
<reference evidence="3" key="2">
    <citation type="submission" date="2021-05" db="EMBL/GenBank/DDBJ databases">
        <authorList>
            <person name="Moolhuijzen P.M."/>
            <person name="Moffat C.S."/>
        </authorList>
    </citation>
    <scope>NUCLEOTIDE SEQUENCE</scope>
    <source>
        <strain evidence="3">86-124</strain>
    </source>
</reference>
<evidence type="ECO:0000313" key="4">
    <source>
        <dbReference type="Proteomes" id="UP000245464"/>
    </source>
</evidence>
<evidence type="ECO:0000313" key="2">
    <source>
        <dbReference type="EMBL" id="KAF7570247.1"/>
    </source>
</evidence>
<evidence type="ECO:0000256" key="1">
    <source>
        <dbReference type="SAM" id="MobiDB-lite"/>
    </source>
</evidence>
<evidence type="ECO:0000313" key="5">
    <source>
        <dbReference type="Proteomes" id="UP000249757"/>
    </source>
</evidence>
<proteinExistence type="predicted"/>
<reference evidence="2 4" key="1">
    <citation type="journal article" date="2018" name="BMC Genomics">
        <title>Comparative genomics of the wheat fungal pathogen Pyrenophora tritici-repentis reveals chromosomal variations and genome plasticity.</title>
        <authorList>
            <person name="Moolhuijzen P."/>
            <person name="See P.T."/>
            <person name="Hane J.K."/>
            <person name="Shi G."/>
            <person name="Liu Z."/>
            <person name="Oliver R.P."/>
            <person name="Moffat C.S."/>
        </authorList>
    </citation>
    <scope>NUCLEOTIDE SEQUENCE [LARGE SCALE GENOMIC DNA]</scope>
    <source>
        <strain evidence="2">M4</strain>
    </source>
</reference>
<reference evidence="3" key="3">
    <citation type="journal article" date="2022" name="bioRxiv">
        <title>A global pangenome for the wheat fungal pathogen Pyrenophora tritici-repentis and prediction of effector protein structural homology.</title>
        <authorList>
            <person name="Moolhuijzen P."/>
            <person name="See P.T."/>
            <person name="Shi G."/>
            <person name="Powell H.R."/>
            <person name="Cockram J."/>
            <person name="Jorgensen L.N."/>
            <person name="Benslimane H."/>
            <person name="Strelkov S.E."/>
            <person name="Turner J."/>
            <person name="Liu Z."/>
            <person name="Moffat C.S."/>
        </authorList>
    </citation>
    <scope>NUCLEOTIDE SEQUENCE</scope>
    <source>
        <strain evidence="3">86-124</strain>
    </source>
</reference>
<organism evidence="3 5">
    <name type="scientific">Pyrenophora tritici-repentis</name>
    <dbReference type="NCBI Taxonomy" id="45151"/>
    <lineage>
        <taxon>Eukaryota</taxon>
        <taxon>Fungi</taxon>
        <taxon>Dikarya</taxon>
        <taxon>Ascomycota</taxon>
        <taxon>Pezizomycotina</taxon>
        <taxon>Dothideomycetes</taxon>
        <taxon>Pleosporomycetidae</taxon>
        <taxon>Pleosporales</taxon>
        <taxon>Pleosporineae</taxon>
        <taxon>Pleosporaceae</taxon>
        <taxon>Pyrenophora</taxon>
    </lineage>
</organism>
<gene>
    <name evidence="3" type="ORF">Ptr86124_011159</name>
    <name evidence="2" type="ORF">PtrM4_102490</name>
</gene>
<sequence>MEPPAVTVDQTEPRVPDKTPDIVDTNRVIPPKAKETPPCTNATRDMEGATHATLPDTKNVPEKIALTAKIDQSVDENAAPPSSSKNAKRTGRPENTQEDGRPTVKKASGRKRPAAPNDSDYEPATPVASAKKARVTVTPAKKARNPAAQTPTTKPKQTKKEKEEVEELAYRKEAILAGLFEENERQLLAEGKKLWDAKSSIVKPKRKARARSDSWSDDEDPCANNMPDISWLMSHPKSQW</sequence>
<feature type="compositionally biased region" description="Basic residues" evidence="1">
    <location>
        <begin position="103"/>
        <end position="113"/>
    </location>
</feature>
<dbReference type="OrthoDB" id="3799195at2759"/>
<dbReference type="EMBL" id="NQIK02000005">
    <property type="protein sequence ID" value="KAF7570247.1"/>
    <property type="molecule type" value="Genomic_DNA"/>
</dbReference>
<dbReference type="Proteomes" id="UP000245464">
    <property type="component" value="Chromosome 5"/>
</dbReference>